<gene>
    <name evidence="2" type="ORF">OP10G_2148</name>
</gene>
<feature type="transmembrane region" description="Helical" evidence="1">
    <location>
        <begin position="42"/>
        <end position="66"/>
    </location>
</feature>
<keyword evidence="1" id="KW-0472">Membrane</keyword>
<keyword evidence="1" id="KW-0812">Transmembrane</keyword>
<keyword evidence="1" id="KW-1133">Transmembrane helix</keyword>
<protein>
    <submittedName>
        <fullName evidence="2">Uncharacterized protein</fullName>
    </submittedName>
</protein>
<keyword evidence="3" id="KW-1185">Reference proteome</keyword>
<dbReference type="KEGG" id="fgi:OP10G_2148"/>
<dbReference type="Proteomes" id="UP000027982">
    <property type="component" value="Chromosome"/>
</dbReference>
<sequence length="74" mass="8096">MVAGYTLAMKQALSGSDVKKRLKRVFLDSKFDPDCDPRAANLVYGGALVMLIGFIALAYFIGPAIIEGFRRGNR</sequence>
<dbReference type="STRING" id="661478.OP10G_2148"/>
<name>A0A068NQ23_FIMGI</name>
<accession>A0A068NQ23</accession>
<evidence type="ECO:0000313" key="3">
    <source>
        <dbReference type="Proteomes" id="UP000027982"/>
    </source>
</evidence>
<dbReference type="HOGENOM" id="CLU_2682362_0_0_0"/>
<dbReference type="AlphaFoldDB" id="A0A068NQ23"/>
<evidence type="ECO:0000313" key="2">
    <source>
        <dbReference type="EMBL" id="AIE85516.1"/>
    </source>
</evidence>
<evidence type="ECO:0000256" key="1">
    <source>
        <dbReference type="SAM" id="Phobius"/>
    </source>
</evidence>
<organism evidence="2 3">
    <name type="scientific">Fimbriimonas ginsengisoli Gsoil 348</name>
    <dbReference type="NCBI Taxonomy" id="661478"/>
    <lineage>
        <taxon>Bacteria</taxon>
        <taxon>Bacillati</taxon>
        <taxon>Armatimonadota</taxon>
        <taxon>Fimbriimonadia</taxon>
        <taxon>Fimbriimonadales</taxon>
        <taxon>Fimbriimonadaceae</taxon>
        <taxon>Fimbriimonas</taxon>
    </lineage>
</organism>
<reference evidence="2 3" key="1">
    <citation type="journal article" date="2014" name="PLoS ONE">
        <title>The first complete genome sequence of the class fimbriimonadia in the phylum armatimonadetes.</title>
        <authorList>
            <person name="Hu Z.Y."/>
            <person name="Wang Y.Z."/>
            <person name="Im W.T."/>
            <person name="Wang S.Y."/>
            <person name="Zhao G.P."/>
            <person name="Zheng H.J."/>
            <person name="Quan Z.X."/>
        </authorList>
    </citation>
    <scope>NUCLEOTIDE SEQUENCE [LARGE SCALE GENOMIC DNA]</scope>
    <source>
        <strain evidence="2">Gsoil 348</strain>
    </source>
</reference>
<proteinExistence type="predicted"/>
<dbReference type="EMBL" id="CP007139">
    <property type="protein sequence ID" value="AIE85516.1"/>
    <property type="molecule type" value="Genomic_DNA"/>
</dbReference>